<organism evidence="2 3">
    <name type="scientific">Pelobates cultripes</name>
    <name type="common">Western spadefoot toad</name>
    <dbReference type="NCBI Taxonomy" id="61616"/>
    <lineage>
        <taxon>Eukaryota</taxon>
        <taxon>Metazoa</taxon>
        <taxon>Chordata</taxon>
        <taxon>Craniata</taxon>
        <taxon>Vertebrata</taxon>
        <taxon>Euteleostomi</taxon>
        <taxon>Amphibia</taxon>
        <taxon>Batrachia</taxon>
        <taxon>Anura</taxon>
        <taxon>Pelobatoidea</taxon>
        <taxon>Pelobatidae</taxon>
        <taxon>Pelobates</taxon>
    </lineage>
</organism>
<evidence type="ECO:0000256" key="1">
    <source>
        <dbReference type="SAM" id="MobiDB-lite"/>
    </source>
</evidence>
<accession>A0AAD1RND1</accession>
<sequence length="90" mass="10413">MAEMGRECLSPPPDPSHADSMTFYPPPRPRDQEATMLHKIHEQVSIKHHPAIEKQKKADATCSHTSWDLEARLDSLFTAFWRKMELSQQQ</sequence>
<feature type="region of interest" description="Disordered" evidence="1">
    <location>
        <begin position="1"/>
        <end position="31"/>
    </location>
</feature>
<evidence type="ECO:0000313" key="3">
    <source>
        <dbReference type="Proteomes" id="UP001295444"/>
    </source>
</evidence>
<reference evidence="2" key="1">
    <citation type="submission" date="2022-03" db="EMBL/GenBank/DDBJ databases">
        <authorList>
            <person name="Alioto T."/>
            <person name="Alioto T."/>
            <person name="Gomez Garrido J."/>
        </authorList>
    </citation>
    <scope>NUCLEOTIDE SEQUENCE</scope>
</reference>
<feature type="non-terminal residue" evidence="2">
    <location>
        <position position="90"/>
    </location>
</feature>
<name>A0AAD1RND1_PELCU</name>
<keyword evidence="3" id="KW-1185">Reference proteome</keyword>
<proteinExistence type="predicted"/>
<protein>
    <submittedName>
        <fullName evidence="2">Uncharacterized protein</fullName>
    </submittedName>
</protein>
<dbReference type="Proteomes" id="UP001295444">
    <property type="component" value="Chromosome 03"/>
</dbReference>
<dbReference type="EMBL" id="OW240914">
    <property type="protein sequence ID" value="CAH2274800.1"/>
    <property type="molecule type" value="Genomic_DNA"/>
</dbReference>
<gene>
    <name evidence="2" type="ORF">PECUL_23A019191</name>
</gene>
<dbReference type="AlphaFoldDB" id="A0AAD1RND1"/>
<evidence type="ECO:0000313" key="2">
    <source>
        <dbReference type="EMBL" id="CAH2274800.1"/>
    </source>
</evidence>